<feature type="region of interest" description="Disordered" evidence="1">
    <location>
        <begin position="85"/>
        <end position="137"/>
    </location>
</feature>
<sequence length="137" mass="15601">MKMSLRQMFAPALLAIALTPLAVVAQADQHEGRHSGADREAFSQRMEERRHEVYDRAGLNEEQQTALNELNAEHFQAMQALRKEHQDKVADILSEEERESLKNAMKEMRDEHHGDGRGHGRHGPRDQHEDAAKTASE</sequence>
<name>A0A1R4I7A1_9GAMM</name>
<accession>A0A1R4I7A1</accession>
<gene>
    <name evidence="3" type="ORF">CZ787_18830</name>
</gene>
<reference evidence="3 4" key="1">
    <citation type="submission" date="2017-02" db="EMBL/GenBank/DDBJ databases">
        <authorList>
            <person name="Dridi B."/>
        </authorList>
    </citation>
    <scope>NUCLEOTIDE SEQUENCE [LARGE SCALE GENOMIC DNA]</scope>
    <source>
        <strain evidence="3 4">JB380</strain>
    </source>
</reference>
<evidence type="ECO:0008006" key="5">
    <source>
        <dbReference type="Google" id="ProtNLM"/>
    </source>
</evidence>
<dbReference type="EMBL" id="FUKM01000063">
    <property type="protein sequence ID" value="SJN15173.1"/>
    <property type="molecule type" value="Genomic_DNA"/>
</dbReference>
<feature type="compositionally biased region" description="Basic and acidic residues" evidence="1">
    <location>
        <begin position="99"/>
        <end position="137"/>
    </location>
</feature>
<protein>
    <recommendedName>
        <fullName evidence="5">Zinc resistance-associated protein</fullName>
    </recommendedName>
</protein>
<feature type="chain" id="PRO_5012661472" description="Zinc resistance-associated protein" evidence="2">
    <location>
        <begin position="28"/>
        <end position="137"/>
    </location>
</feature>
<dbReference type="RefSeq" id="WP_087111931.1">
    <property type="nucleotide sequence ID" value="NZ_FUKM01000063.1"/>
</dbReference>
<dbReference type="AlphaFoldDB" id="A0A1R4I7A1"/>
<evidence type="ECO:0000313" key="3">
    <source>
        <dbReference type="EMBL" id="SJN15173.1"/>
    </source>
</evidence>
<proteinExistence type="predicted"/>
<dbReference type="OrthoDB" id="6169631at2"/>
<evidence type="ECO:0000256" key="2">
    <source>
        <dbReference type="SAM" id="SignalP"/>
    </source>
</evidence>
<comment type="caution">
    <text evidence="3">The sequence shown here is derived from an EMBL/GenBank/DDBJ whole genome shotgun (WGS) entry which is preliminary data.</text>
</comment>
<keyword evidence="2" id="KW-0732">Signal</keyword>
<organism evidence="3 4">
    <name type="scientific">Halomonas citrativorans</name>
    <dbReference type="NCBI Taxonomy" id="2742612"/>
    <lineage>
        <taxon>Bacteria</taxon>
        <taxon>Pseudomonadati</taxon>
        <taxon>Pseudomonadota</taxon>
        <taxon>Gammaproteobacteria</taxon>
        <taxon>Oceanospirillales</taxon>
        <taxon>Halomonadaceae</taxon>
        <taxon>Halomonas</taxon>
    </lineage>
</organism>
<feature type="signal peptide" evidence="2">
    <location>
        <begin position="1"/>
        <end position="27"/>
    </location>
</feature>
<evidence type="ECO:0000256" key="1">
    <source>
        <dbReference type="SAM" id="MobiDB-lite"/>
    </source>
</evidence>
<evidence type="ECO:0000313" key="4">
    <source>
        <dbReference type="Proteomes" id="UP000196331"/>
    </source>
</evidence>
<dbReference type="Proteomes" id="UP000196331">
    <property type="component" value="Unassembled WGS sequence"/>
</dbReference>